<dbReference type="RefSeq" id="WP_149770686.1">
    <property type="nucleotide sequence ID" value="NZ_VDFQ02000005.1"/>
</dbReference>
<comment type="similarity">
    <text evidence="1">Belongs to the enoyl-CoA hydratase/isomerase family.</text>
</comment>
<accession>A0A5Q6RR67</accession>
<proteinExistence type="inferred from homology"/>
<feature type="domain" description="MaoC-like" evidence="2">
    <location>
        <begin position="13"/>
        <end position="105"/>
    </location>
</feature>
<dbReference type="EMBL" id="VDFQ02000005">
    <property type="protein sequence ID" value="KAA1420517.1"/>
    <property type="molecule type" value="Genomic_DNA"/>
</dbReference>
<evidence type="ECO:0000259" key="2">
    <source>
        <dbReference type="Pfam" id="PF01575"/>
    </source>
</evidence>
<name>A0A5Q6RR67_9ACTN</name>
<evidence type="ECO:0000256" key="1">
    <source>
        <dbReference type="ARBA" id="ARBA00005254"/>
    </source>
</evidence>
<dbReference type="InterPro" id="IPR002539">
    <property type="entry name" value="MaoC-like_dom"/>
</dbReference>
<protein>
    <recommendedName>
        <fullName evidence="2">MaoC-like domain-containing protein</fullName>
    </recommendedName>
</protein>
<sequence length="147" mass="15486">MSADIAAVTVGDAVAPLERTITLTDMVAYAGATWDWHQLHYDPAYVAAKKLPGPVVDGQVFGAYLVEALQDWLGPDSFVRTIDFSYRNLVFAGETIRCTGTVTEASPDRVVVDLRVDVVGDDGTPSRTAVAPASAEVLLGSADGTSA</sequence>
<dbReference type="InterPro" id="IPR029069">
    <property type="entry name" value="HotDog_dom_sf"/>
</dbReference>
<evidence type="ECO:0000313" key="4">
    <source>
        <dbReference type="Proteomes" id="UP000307768"/>
    </source>
</evidence>
<dbReference type="AlphaFoldDB" id="A0A5Q6RR67"/>
<comment type="caution">
    <text evidence="3">The sequence shown here is derived from an EMBL/GenBank/DDBJ whole genome shotgun (WGS) entry which is preliminary data.</text>
</comment>
<organism evidence="3 4">
    <name type="scientific">Mumia zhuanghuii</name>
    <dbReference type="NCBI Taxonomy" id="2585211"/>
    <lineage>
        <taxon>Bacteria</taxon>
        <taxon>Bacillati</taxon>
        <taxon>Actinomycetota</taxon>
        <taxon>Actinomycetes</taxon>
        <taxon>Propionibacteriales</taxon>
        <taxon>Nocardioidaceae</taxon>
        <taxon>Mumia</taxon>
    </lineage>
</organism>
<reference evidence="3 4" key="1">
    <citation type="submission" date="2019-09" db="EMBL/GenBank/DDBJ databases">
        <title>Mumia zhuanghuii sp. nov. isolated from the intestinal contents of plateau pika (Ochotona curzoniae) in the Qinghai-Tibet plateau of China.</title>
        <authorList>
            <person name="Tian Z."/>
        </authorList>
    </citation>
    <scope>NUCLEOTIDE SEQUENCE [LARGE SCALE GENOMIC DNA]</scope>
    <source>
        <strain evidence="4">350</strain>
    </source>
</reference>
<gene>
    <name evidence="3" type="ORF">FE697_016305</name>
</gene>
<dbReference type="Proteomes" id="UP000307768">
    <property type="component" value="Unassembled WGS sequence"/>
</dbReference>
<evidence type="ECO:0000313" key="3">
    <source>
        <dbReference type="EMBL" id="KAA1420517.1"/>
    </source>
</evidence>
<dbReference type="OrthoDB" id="7183822at2"/>
<dbReference type="Pfam" id="PF01575">
    <property type="entry name" value="MaoC_dehydratas"/>
    <property type="match status" value="1"/>
</dbReference>
<dbReference type="SUPFAM" id="SSF54637">
    <property type="entry name" value="Thioesterase/thiol ester dehydrase-isomerase"/>
    <property type="match status" value="1"/>
</dbReference>
<dbReference type="Gene3D" id="3.10.129.10">
    <property type="entry name" value="Hotdog Thioesterase"/>
    <property type="match status" value="1"/>
</dbReference>